<dbReference type="GO" id="GO:0008237">
    <property type="term" value="F:metallopeptidase activity"/>
    <property type="evidence" value="ECO:0007669"/>
    <property type="project" value="UniProtKB-KW"/>
</dbReference>
<keyword evidence="8" id="KW-0862">Zinc</keyword>
<keyword evidence="9 12" id="KW-1133">Transmembrane helix</keyword>
<feature type="transmembrane region" description="Helical" evidence="12">
    <location>
        <begin position="39"/>
        <end position="56"/>
    </location>
</feature>
<dbReference type="Pfam" id="PF02163">
    <property type="entry name" value="Peptidase_M50"/>
    <property type="match status" value="1"/>
</dbReference>
<evidence type="ECO:0000256" key="1">
    <source>
        <dbReference type="ARBA" id="ARBA00001947"/>
    </source>
</evidence>
<dbReference type="PANTHER" id="PTHR39188">
    <property type="entry name" value="MEMBRANE-ASSOCIATED ZINC METALLOPROTEASE M50B"/>
    <property type="match status" value="1"/>
</dbReference>
<feature type="transmembrane region" description="Helical" evidence="12">
    <location>
        <begin position="183"/>
        <end position="210"/>
    </location>
</feature>
<keyword evidence="11 12" id="KW-0472">Membrane</keyword>
<keyword evidence="10" id="KW-0482">Metalloprotease</keyword>
<evidence type="ECO:0000256" key="9">
    <source>
        <dbReference type="ARBA" id="ARBA00022989"/>
    </source>
</evidence>
<keyword evidence="7" id="KW-0378">Hydrolase</keyword>
<feature type="transmembrane region" description="Helical" evidence="12">
    <location>
        <begin position="120"/>
        <end position="144"/>
    </location>
</feature>
<evidence type="ECO:0000256" key="2">
    <source>
        <dbReference type="ARBA" id="ARBA00004141"/>
    </source>
</evidence>
<dbReference type="EMBL" id="HBIW01004193">
    <property type="protein sequence ID" value="CAE0687990.1"/>
    <property type="molecule type" value="Transcribed_RNA"/>
</dbReference>
<evidence type="ECO:0000313" key="16">
    <source>
        <dbReference type="Proteomes" id="UP000789595"/>
    </source>
</evidence>
<protein>
    <recommendedName>
        <fullName evidence="13">Peptidase M50 domain-containing protein</fullName>
    </recommendedName>
</protein>
<evidence type="ECO:0000256" key="12">
    <source>
        <dbReference type="SAM" id="Phobius"/>
    </source>
</evidence>
<reference evidence="15" key="2">
    <citation type="submission" date="2021-11" db="EMBL/GenBank/DDBJ databases">
        <authorList>
            <consortium name="Genoscope - CEA"/>
            <person name="William W."/>
        </authorList>
    </citation>
    <scope>NUCLEOTIDE SEQUENCE</scope>
</reference>
<evidence type="ECO:0000313" key="14">
    <source>
        <dbReference type="EMBL" id="CAE0687990.1"/>
    </source>
</evidence>
<evidence type="ECO:0000256" key="7">
    <source>
        <dbReference type="ARBA" id="ARBA00022801"/>
    </source>
</evidence>
<dbReference type="GO" id="GO:0046872">
    <property type="term" value="F:metal ion binding"/>
    <property type="evidence" value="ECO:0007669"/>
    <property type="project" value="UniProtKB-KW"/>
</dbReference>
<dbReference type="EMBL" id="CAKKNE010000002">
    <property type="protein sequence ID" value="CAH0368362.1"/>
    <property type="molecule type" value="Genomic_DNA"/>
</dbReference>
<dbReference type="GO" id="GO:0016020">
    <property type="term" value="C:membrane"/>
    <property type="evidence" value="ECO:0007669"/>
    <property type="project" value="UniProtKB-SubCell"/>
</dbReference>
<sequence length="292" mass="31790">MAAQMDRVPLGSASIKLTTIHLSPKIGGKGEAIPVKAHCLLLIVPGLACLGVLAAGGNLARFLLVLCVYGPFLWITVTVHELGHAWAASRCGAAPQELLLWPLGGLLSVAVDGQTPRERFLIAVSGPLTHIPMTLLWVFLAWAFSGFHDEGELAEGWYQRKVAEKYGWDWFEELALTMYHMNILMALFNSIVPCWPLDGAVMAVSIGLMCGKPQDKVAAYCIYASAFFGLVIFGYGLYELITGRGGAMWVFMGAWIAQQTYLLFKERKEGRIDAHPLFATPAPRAARPTAGV</sequence>
<comment type="subcellular location">
    <subcellularLocation>
        <location evidence="2">Membrane</location>
        <topology evidence="2">Multi-pass membrane protein</topology>
    </subcellularLocation>
</comment>
<evidence type="ECO:0000256" key="8">
    <source>
        <dbReference type="ARBA" id="ARBA00022833"/>
    </source>
</evidence>
<feature type="transmembrane region" description="Helical" evidence="12">
    <location>
        <begin position="244"/>
        <end position="264"/>
    </location>
</feature>
<evidence type="ECO:0000256" key="11">
    <source>
        <dbReference type="ARBA" id="ARBA00023136"/>
    </source>
</evidence>
<name>A0A7S3ZMX2_9STRA</name>
<evidence type="ECO:0000259" key="13">
    <source>
        <dbReference type="Pfam" id="PF02163"/>
    </source>
</evidence>
<keyword evidence="4" id="KW-0645">Protease</keyword>
<feature type="transmembrane region" description="Helical" evidence="12">
    <location>
        <begin position="217"/>
        <end position="238"/>
    </location>
</feature>
<comment type="cofactor">
    <cofactor evidence="1">
        <name>Zn(2+)</name>
        <dbReference type="ChEBI" id="CHEBI:29105"/>
    </cofactor>
</comment>
<dbReference type="AlphaFoldDB" id="A0A7S3ZMX2"/>
<evidence type="ECO:0000313" key="15">
    <source>
        <dbReference type="EMBL" id="CAH0368362.1"/>
    </source>
</evidence>
<keyword evidence="16" id="KW-1185">Reference proteome</keyword>
<evidence type="ECO:0000256" key="3">
    <source>
        <dbReference type="ARBA" id="ARBA00007931"/>
    </source>
</evidence>
<gene>
    <name evidence="14" type="ORF">PCAL00307_LOCUS3424</name>
    <name evidence="15" type="ORF">PECAL_2P14240</name>
</gene>
<feature type="domain" description="Peptidase M50" evidence="13">
    <location>
        <begin position="73"/>
        <end position="231"/>
    </location>
</feature>
<comment type="similarity">
    <text evidence="3">Belongs to the peptidase M50B family.</text>
</comment>
<dbReference type="InterPro" id="IPR008915">
    <property type="entry name" value="Peptidase_M50"/>
</dbReference>
<keyword evidence="5 12" id="KW-0812">Transmembrane</keyword>
<dbReference type="GO" id="GO:0006508">
    <property type="term" value="P:proteolysis"/>
    <property type="evidence" value="ECO:0007669"/>
    <property type="project" value="UniProtKB-KW"/>
</dbReference>
<organism evidence="14">
    <name type="scientific">Pelagomonas calceolata</name>
    <dbReference type="NCBI Taxonomy" id="35677"/>
    <lineage>
        <taxon>Eukaryota</taxon>
        <taxon>Sar</taxon>
        <taxon>Stramenopiles</taxon>
        <taxon>Ochrophyta</taxon>
        <taxon>Pelagophyceae</taxon>
        <taxon>Pelagomonadales</taxon>
        <taxon>Pelagomonadaceae</taxon>
        <taxon>Pelagomonas</taxon>
    </lineage>
</organism>
<feature type="transmembrane region" description="Helical" evidence="12">
    <location>
        <begin position="62"/>
        <end position="80"/>
    </location>
</feature>
<dbReference type="PANTHER" id="PTHR39188:SF3">
    <property type="entry name" value="STAGE IV SPORULATION PROTEIN FB"/>
    <property type="match status" value="1"/>
</dbReference>
<dbReference type="OrthoDB" id="190403at2759"/>
<keyword evidence="6" id="KW-0479">Metal-binding</keyword>
<evidence type="ECO:0000256" key="4">
    <source>
        <dbReference type="ARBA" id="ARBA00022670"/>
    </source>
</evidence>
<evidence type="ECO:0000256" key="5">
    <source>
        <dbReference type="ARBA" id="ARBA00022692"/>
    </source>
</evidence>
<dbReference type="Proteomes" id="UP000789595">
    <property type="component" value="Unassembled WGS sequence"/>
</dbReference>
<evidence type="ECO:0000256" key="6">
    <source>
        <dbReference type="ARBA" id="ARBA00022723"/>
    </source>
</evidence>
<reference evidence="14" key="1">
    <citation type="submission" date="2021-01" db="EMBL/GenBank/DDBJ databases">
        <authorList>
            <person name="Corre E."/>
            <person name="Pelletier E."/>
            <person name="Niang G."/>
            <person name="Scheremetjew M."/>
            <person name="Finn R."/>
            <person name="Kale V."/>
            <person name="Holt S."/>
            <person name="Cochrane G."/>
            <person name="Meng A."/>
            <person name="Brown T."/>
            <person name="Cohen L."/>
        </authorList>
    </citation>
    <scope>NUCLEOTIDE SEQUENCE</scope>
    <source>
        <strain evidence="14">CCMP1756</strain>
    </source>
</reference>
<proteinExistence type="inferred from homology"/>
<accession>A0A7S3ZMX2</accession>
<evidence type="ECO:0000256" key="10">
    <source>
        <dbReference type="ARBA" id="ARBA00023049"/>
    </source>
</evidence>